<evidence type="ECO:0000313" key="1">
    <source>
        <dbReference type="EMBL" id="CAG9321583.1"/>
    </source>
</evidence>
<sequence>MNMKEDQEIELELEEELTDWEDTLENRGETGEEYFIQEDYEDLILRSLKTEGELLDNSEIVQILDKLNNAPILLVAAKSSDQRIIEDLDKNMSLASETNKLNAENDDLVTVSTLNQQTLLIKDNDGHQKGECALRKTKKLNSKLEMRTLQCRVDQKNKIKIRAEQEL</sequence>
<comment type="caution">
    <text evidence="1">The sequence shown here is derived from an EMBL/GenBank/DDBJ whole genome shotgun (WGS) entry which is preliminary data.</text>
</comment>
<dbReference type="SUPFAM" id="SSF69572">
    <property type="entry name" value="Activating enzymes of the ubiquitin-like proteins"/>
    <property type="match status" value="1"/>
</dbReference>
<proteinExistence type="predicted"/>
<gene>
    <name evidence="1" type="ORF">BSTOLATCC_MIC28953</name>
</gene>
<dbReference type="Proteomes" id="UP001162131">
    <property type="component" value="Unassembled WGS sequence"/>
</dbReference>
<dbReference type="AlphaFoldDB" id="A0AAU9JC42"/>
<name>A0AAU9JC42_9CILI</name>
<accession>A0AAU9JC42</accession>
<organism evidence="1 2">
    <name type="scientific">Blepharisma stoltei</name>
    <dbReference type="NCBI Taxonomy" id="1481888"/>
    <lineage>
        <taxon>Eukaryota</taxon>
        <taxon>Sar</taxon>
        <taxon>Alveolata</taxon>
        <taxon>Ciliophora</taxon>
        <taxon>Postciliodesmatophora</taxon>
        <taxon>Heterotrichea</taxon>
        <taxon>Heterotrichida</taxon>
        <taxon>Blepharismidae</taxon>
        <taxon>Blepharisma</taxon>
    </lineage>
</organism>
<dbReference type="InterPro" id="IPR035985">
    <property type="entry name" value="Ubiquitin-activating_enz"/>
</dbReference>
<keyword evidence="2" id="KW-1185">Reference proteome</keyword>
<protein>
    <submittedName>
        <fullName evidence="1">Uncharacterized protein</fullName>
    </submittedName>
</protein>
<reference evidence="1" key="1">
    <citation type="submission" date="2021-09" db="EMBL/GenBank/DDBJ databases">
        <authorList>
            <consortium name="AG Swart"/>
            <person name="Singh M."/>
            <person name="Singh A."/>
            <person name="Seah K."/>
            <person name="Emmerich C."/>
        </authorList>
    </citation>
    <scope>NUCLEOTIDE SEQUENCE</scope>
    <source>
        <strain evidence="1">ATCC30299</strain>
    </source>
</reference>
<dbReference type="EMBL" id="CAJZBQ010000028">
    <property type="protein sequence ID" value="CAG9321583.1"/>
    <property type="molecule type" value="Genomic_DNA"/>
</dbReference>
<dbReference type="GO" id="GO:0008641">
    <property type="term" value="F:ubiquitin-like modifier activating enzyme activity"/>
    <property type="evidence" value="ECO:0007669"/>
    <property type="project" value="InterPro"/>
</dbReference>
<evidence type="ECO:0000313" key="2">
    <source>
        <dbReference type="Proteomes" id="UP001162131"/>
    </source>
</evidence>